<dbReference type="OrthoDB" id="2906425at2759"/>
<evidence type="ECO:0000313" key="2">
    <source>
        <dbReference type="EMBL" id="EAQ84803.1"/>
    </source>
</evidence>
<dbReference type="VEuPathDB" id="FungiDB:CHGG_08817"/>
<accession>Q2GT87</accession>
<dbReference type="RefSeq" id="XP_001226744.1">
    <property type="nucleotide sequence ID" value="XM_001226743.1"/>
</dbReference>
<sequence length="205" mass="22465">MVVSGYQEKEGESLTPFYNLITTKTTQLKQSVHPWSPAPNGQLTSRPHNASRILNAAAALRLISAKTTIPVPRLLGSGTNPDGNAWLETERAPHGVWLDVVRDRCRMPPGKRHVAADDSGECDECDRIARANARRFVADEVLPQLNALTSDVTGLGGRVIPPLWVAFHEGDPGWVPKKMEGGEEGEGLWIGRRRDTSPRSFRSGL</sequence>
<dbReference type="InParanoid" id="Q2GT87"/>
<dbReference type="Proteomes" id="UP000001056">
    <property type="component" value="Unassembled WGS sequence"/>
</dbReference>
<gene>
    <name evidence="2" type="ORF">CHGG_08817</name>
</gene>
<dbReference type="STRING" id="306901.Q2GT87"/>
<proteinExistence type="predicted"/>
<feature type="region of interest" description="Disordered" evidence="1">
    <location>
        <begin position="181"/>
        <end position="205"/>
    </location>
</feature>
<reference evidence="3" key="1">
    <citation type="journal article" date="2015" name="Genome Announc.">
        <title>Draft genome sequence of the cellulolytic fungus Chaetomium globosum.</title>
        <authorList>
            <person name="Cuomo C.A."/>
            <person name="Untereiner W.A."/>
            <person name="Ma L.-J."/>
            <person name="Grabherr M."/>
            <person name="Birren B.W."/>
        </authorList>
    </citation>
    <scope>NUCLEOTIDE SEQUENCE [LARGE SCALE GENOMIC DNA]</scope>
    <source>
        <strain evidence="3">ATCC 6205 / CBS 148.51 / DSM 1962 / NBRC 6347 / NRRL 1970</strain>
    </source>
</reference>
<dbReference type="EMBL" id="CH408034">
    <property type="protein sequence ID" value="EAQ84803.1"/>
    <property type="molecule type" value="Genomic_DNA"/>
</dbReference>
<dbReference type="AlphaFoldDB" id="Q2GT87"/>
<evidence type="ECO:0000256" key="1">
    <source>
        <dbReference type="SAM" id="MobiDB-lite"/>
    </source>
</evidence>
<evidence type="ECO:0000313" key="3">
    <source>
        <dbReference type="Proteomes" id="UP000001056"/>
    </source>
</evidence>
<protein>
    <submittedName>
        <fullName evidence="2">Uncharacterized protein</fullName>
    </submittedName>
</protein>
<name>Q2GT87_CHAGB</name>
<dbReference type="HOGENOM" id="CLU_1337366_0_0_1"/>
<keyword evidence="3" id="KW-1185">Reference proteome</keyword>
<dbReference type="eggNOG" id="ENOG502SJF8">
    <property type="taxonomic scope" value="Eukaryota"/>
</dbReference>
<organism evidence="2 3">
    <name type="scientific">Chaetomium globosum (strain ATCC 6205 / CBS 148.51 / DSM 1962 / NBRC 6347 / NRRL 1970)</name>
    <name type="common">Soil fungus</name>
    <dbReference type="NCBI Taxonomy" id="306901"/>
    <lineage>
        <taxon>Eukaryota</taxon>
        <taxon>Fungi</taxon>
        <taxon>Dikarya</taxon>
        <taxon>Ascomycota</taxon>
        <taxon>Pezizomycotina</taxon>
        <taxon>Sordariomycetes</taxon>
        <taxon>Sordariomycetidae</taxon>
        <taxon>Sordariales</taxon>
        <taxon>Chaetomiaceae</taxon>
        <taxon>Chaetomium</taxon>
    </lineage>
</organism>
<dbReference type="GeneID" id="4394867"/>